<keyword evidence="2" id="KW-1185">Reference proteome</keyword>
<proteinExistence type="predicted"/>
<evidence type="ECO:0000313" key="1">
    <source>
        <dbReference type="EMBL" id="TWI80976.1"/>
    </source>
</evidence>
<comment type="caution">
    <text evidence="1">The sequence shown here is derived from an EMBL/GenBank/DDBJ whole genome shotgun (WGS) entry which is preliminary data.</text>
</comment>
<gene>
    <name evidence="1" type="ORF">LX66_5581</name>
</gene>
<reference evidence="1 2" key="1">
    <citation type="journal article" date="2013" name="Stand. Genomic Sci.">
        <title>Genomic Encyclopedia of Type Strains, Phase I: The one thousand microbial genomes (KMG-I) project.</title>
        <authorList>
            <person name="Kyrpides N.C."/>
            <person name="Woyke T."/>
            <person name="Eisen J.A."/>
            <person name="Garrity G."/>
            <person name="Lilburn T.G."/>
            <person name="Beck B.J."/>
            <person name="Whitman W.B."/>
            <person name="Hugenholtz P."/>
            <person name="Klenk H.P."/>
        </authorList>
    </citation>
    <scope>NUCLEOTIDE SEQUENCE [LARGE SCALE GENOMIC DNA]</scope>
    <source>
        <strain evidence="1 2">DSM 13484</strain>
    </source>
</reference>
<name>A0A562SJG8_CHIJA</name>
<evidence type="ECO:0000313" key="2">
    <source>
        <dbReference type="Proteomes" id="UP000316778"/>
    </source>
</evidence>
<dbReference type="EMBL" id="VLLG01000008">
    <property type="protein sequence ID" value="TWI80976.1"/>
    <property type="molecule type" value="Genomic_DNA"/>
</dbReference>
<dbReference type="Proteomes" id="UP000316778">
    <property type="component" value="Unassembled WGS sequence"/>
</dbReference>
<sequence>MALLIISSSGIQGQTIKKLIEVSNRDSVQSGQGIIYGLFIQRLGFSSGGFPQDIRLINFDTKEVFSFRVKPTFKSARENIFVYHIPAGYYAILHYVWTQSKWYGGKMFTEPIYKGMAFSDIKRKAQAGQQTGGELKQFKFSVQPNTVNYVGTWNFDKEIVSFSDGKAKLDEELKVRHAMLNLKTAVVSIPD</sequence>
<protein>
    <submittedName>
        <fullName evidence="1">Uncharacterized protein</fullName>
    </submittedName>
</protein>
<dbReference type="AlphaFoldDB" id="A0A562SJG8"/>
<organism evidence="1 2">
    <name type="scientific">Chitinophaga japonensis</name>
    <name type="common">Flexibacter japonensis</name>
    <dbReference type="NCBI Taxonomy" id="104662"/>
    <lineage>
        <taxon>Bacteria</taxon>
        <taxon>Pseudomonadati</taxon>
        <taxon>Bacteroidota</taxon>
        <taxon>Chitinophagia</taxon>
        <taxon>Chitinophagales</taxon>
        <taxon>Chitinophagaceae</taxon>
        <taxon>Chitinophaga</taxon>
    </lineage>
</organism>
<accession>A0A562SJG8</accession>